<comment type="subcellular location">
    <subcellularLocation>
        <location evidence="1">Nucleus</location>
    </subcellularLocation>
</comment>
<dbReference type="GeneID" id="20229470"/>
<dbReference type="Pfam" id="PF02854">
    <property type="entry name" value="MIF4G"/>
    <property type="match status" value="1"/>
</dbReference>
<name>F0Y926_AURAN</name>
<sequence length="532" mass="60195">AQQQAENKASGRTGGIYVPPFKIAALRKQTAGLDASSREFQKLSWESLRKGINGHVNKVNVSNIRSIVPELLELNLVRGRGLLCRALMKAQLASPGFTHIYAALAAVLNTKLPENGELLLKRVVVGFRRAYKRRDKVVATAFAKFLGHLVNHQIAHELVALQLLTVLLDEPTDDSVEIAVNFTKEVGQLLDQVSPAGLLAVFERFRGILHEGAIDKRVQYTIEGLFALRKTGFLEYPAVPEELDLVEREDQITFELSLDDKIDKEDLLDVFRVDDDFEAHEAAWADIKREILGDDESGSDDDDEEDDDDGAEPTAATPAVGGPIQDLTETDLVNLRRTIYLTIMSSVGFEECAHKLMKLDIRPGLEMELCNMLIECCSQERTYLRYYGLLGQRFCVTTRVWQDAFDKAFEEQYAMIHRLETNKLRNVAKFFAHLLHTDSLPWTCLEYVRLNEEETTSSSRIFIKILMQDLAENLGLPTLRDRFDDQYMRDVFAGLFPRENPRDTRFSINFFTSIGLGGLTDALRKHLKDAPK</sequence>
<dbReference type="InterPro" id="IPR016024">
    <property type="entry name" value="ARM-type_fold"/>
</dbReference>
<dbReference type="PANTHER" id="PTHR18034:SF3">
    <property type="entry name" value="PRE-MRNA-SPLICING FACTOR CWC22 HOMOLOG"/>
    <property type="match status" value="1"/>
</dbReference>
<dbReference type="SUPFAM" id="SSF48371">
    <property type="entry name" value="ARM repeat"/>
    <property type="match status" value="1"/>
</dbReference>
<dbReference type="OrthoDB" id="1924287at2759"/>
<keyword evidence="3" id="KW-0507">mRNA processing</keyword>
<evidence type="ECO:0000313" key="8">
    <source>
        <dbReference type="EMBL" id="EGB08163.1"/>
    </source>
</evidence>
<feature type="region of interest" description="Disordered" evidence="6">
    <location>
        <begin position="293"/>
        <end position="324"/>
    </location>
</feature>
<reference evidence="8 9" key="1">
    <citation type="journal article" date="2011" name="Proc. Natl. Acad. Sci. U.S.A.">
        <title>Niche of harmful alga Aureococcus anophagefferens revealed through ecogenomics.</title>
        <authorList>
            <person name="Gobler C.J."/>
            <person name="Berry D.L."/>
            <person name="Dyhrman S.T."/>
            <person name="Wilhelm S.W."/>
            <person name="Salamov A."/>
            <person name="Lobanov A.V."/>
            <person name="Zhang Y."/>
            <person name="Collier J.L."/>
            <person name="Wurch L.L."/>
            <person name="Kustka A.B."/>
            <person name="Dill B.D."/>
            <person name="Shah M."/>
            <person name="VerBerkmoes N.C."/>
            <person name="Kuo A."/>
            <person name="Terry A."/>
            <person name="Pangilinan J."/>
            <person name="Lindquist E.A."/>
            <person name="Lucas S."/>
            <person name="Paulsen I.T."/>
            <person name="Hattenrath-Lehmann T.K."/>
            <person name="Talmage S.C."/>
            <person name="Walker E.A."/>
            <person name="Koch F."/>
            <person name="Burson A.M."/>
            <person name="Marcoval M.A."/>
            <person name="Tang Y.Z."/>
            <person name="Lecleir G.R."/>
            <person name="Coyne K.J."/>
            <person name="Berg G.M."/>
            <person name="Bertrand E.M."/>
            <person name="Saito M.A."/>
            <person name="Gladyshev V.N."/>
            <person name="Grigoriev I.V."/>
        </authorList>
    </citation>
    <scope>NUCLEOTIDE SEQUENCE [LARGE SCALE GENOMIC DNA]</scope>
    <source>
        <strain evidence="9">CCMP 1984</strain>
    </source>
</reference>
<protein>
    <submittedName>
        <fullName evidence="8">Uncharacterized protein Auran_987</fullName>
    </submittedName>
</protein>
<dbReference type="GO" id="GO:0003723">
    <property type="term" value="F:RNA binding"/>
    <property type="evidence" value="ECO:0007669"/>
    <property type="project" value="InterPro"/>
</dbReference>
<comment type="similarity">
    <text evidence="2">Belongs to the CWC22 family.</text>
</comment>
<dbReference type="InParanoid" id="F0Y926"/>
<evidence type="ECO:0000256" key="2">
    <source>
        <dbReference type="ARBA" id="ARBA00006856"/>
    </source>
</evidence>
<feature type="domain" description="MI" evidence="7">
    <location>
        <begin position="334"/>
        <end position="450"/>
    </location>
</feature>
<dbReference type="Proteomes" id="UP000002729">
    <property type="component" value="Unassembled WGS sequence"/>
</dbReference>
<feature type="non-terminal residue" evidence="8">
    <location>
        <position position="1"/>
    </location>
</feature>
<dbReference type="PROSITE" id="PS51366">
    <property type="entry name" value="MI"/>
    <property type="match status" value="1"/>
</dbReference>
<evidence type="ECO:0000256" key="6">
    <source>
        <dbReference type="SAM" id="MobiDB-lite"/>
    </source>
</evidence>
<dbReference type="PANTHER" id="PTHR18034">
    <property type="entry name" value="CELL CYCLE CONTROL PROTEIN CWF22-RELATED"/>
    <property type="match status" value="1"/>
</dbReference>
<dbReference type="KEGG" id="aaf:AURANDRAFT_987"/>
<dbReference type="SMART" id="SM00543">
    <property type="entry name" value="MIF4G"/>
    <property type="match status" value="1"/>
</dbReference>
<dbReference type="EMBL" id="GL833128">
    <property type="protein sequence ID" value="EGB08163.1"/>
    <property type="molecule type" value="Genomic_DNA"/>
</dbReference>
<keyword evidence="4" id="KW-0508">mRNA splicing</keyword>
<evidence type="ECO:0000256" key="5">
    <source>
        <dbReference type="ARBA" id="ARBA00023242"/>
    </source>
</evidence>
<proteinExistence type="inferred from homology"/>
<feature type="non-terminal residue" evidence="8">
    <location>
        <position position="532"/>
    </location>
</feature>
<organism evidence="9">
    <name type="scientific">Aureococcus anophagefferens</name>
    <name type="common">Harmful bloom alga</name>
    <dbReference type="NCBI Taxonomy" id="44056"/>
    <lineage>
        <taxon>Eukaryota</taxon>
        <taxon>Sar</taxon>
        <taxon>Stramenopiles</taxon>
        <taxon>Ochrophyta</taxon>
        <taxon>Pelagophyceae</taxon>
        <taxon>Pelagomonadales</taxon>
        <taxon>Pelagomonadaceae</taxon>
        <taxon>Aureococcus</taxon>
    </lineage>
</organism>
<keyword evidence="9" id="KW-1185">Reference proteome</keyword>
<evidence type="ECO:0000256" key="4">
    <source>
        <dbReference type="ARBA" id="ARBA00023187"/>
    </source>
</evidence>
<dbReference type="FunCoup" id="F0Y926">
    <property type="interactions" value="482"/>
</dbReference>
<dbReference type="InterPro" id="IPR003890">
    <property type="entry name" value="MIF4G-like_typ-3"/>
</dbReference>
<dbReference type="RefSeq" id="XP_009036850.1">
    <property type="nucleotide sequence ID" value="XM_009038602.1"/>
</dbReference>
<dbReference type="SMART" id="SM00544">
    <property type="entry name" value="MA3"/>
    <property type="match status" value="1"/>
</dbReference>
<evidence type="ECO:0000313" key="9">
    <source>
        <dbReference type="Proteomes" id="UP000002729"/>
    </source>
</evidence>
<feature type="compositionally biased region" description="Acidic residues" evidence="6">
    <location>
        <begin position="293"/>
        <end position="311"/>
    </location>
</feature>
<evidence type="ECO:0000256" key="1">
    <source>
        <dbReference type="ARBA" id="ARBA00004123"/>
    </source>
</evidence>
<dbReference type="Gene3D" id="1.25.40.180">
    <property type="match status" value="1"/>
</dbReference>
<dbReference type="AlphaFoldDB" id="F0Y926"/>
<dbReference type="Pfam" id="PF02847">
    <property type="entry name" value="MA3"/>
    <property type="match status" value="1"/>
</dbReference>
<dbReference type="GO" id="GO:0000398">
    <property type="term" value="P:mRNA splicing, via spliceosome"/>
    <property type="evidence" value="ECO:0007669"/>
    <property type="project" value="TreeGrafter"/>
</dbReference>
<dbReference type="GO" id="GO:0071013">
    <property type="term" value="C:catalytic step 2 spliceosome"/>
    <property type="evidence" value="ECO:0007669"/>
    <property type="project" value="TreeGrafter"/>
</dbReference>
<dbReference type="InterPro" id="IPR050781">
    <property type="entry name" value="CWC22_splicing_factor"/>
</dbReference>
<gene>
    <name evidence="8" type="primary">Auran_987</name>
    <name evidence="8" type="ORF">AURANDRAFT_987</name>
</gene>
<dbReference type="OMA" id="VIEGCCE"/>
<dbReference type="InterPro" id="IPR003891">
    <property type="entry name" value="Initiation_fac_eIF4g_MI"/>
</dbReference>
<accession>F0Y926</accession>
<dbReference type="FunFam" id="1.25.40.180:FF:000004">
    <property type="entry name" value="pre-mRNA-splicing factor CWC22 homolog"/>
    <property type="match status" value="1"/>
</dbReference>
<dbReference type="eggNOG" id="KOG2140">
    <property type="taxonomic scope" value="Eukaryota"/>
</dbReference>
<evidence type="ECO:0000259" key="7">
    <source>
        <dbReference type="PROSITE" id="PS51366"/>
    </source>
</evidence>
<evidence type="ECO:0000256" key="3">
    <source>
        <dbReference type="ARBA" id="ARBA00022664"/>
    </source>
</evidence>
<keyword evidence="5" id="KW-0539">Nucleus</keyword>